<dbReference type="Gene3D" id="3.30.9.10">
    <property type="entry name" value="D-Amino Acid Oxidase, subunit A, domain 2"/>
    <property type="match status" value="1"/>
</dbReference>
<dbReference type="OrthoDB" id="4246007at2"/>
<dbReference type="InterPro" id="IPR036188">
    <property type="entry name" value="FAD/NAD-bd_sf"/>
</dbReference>
<protein>
    <submittedName>
        <fullName evidence="4">2,4-dichlorophenol 6-monooxygenase</fullName>
        <ecNumber evidence="4">1.14.13.20</ecNumber>
    </submittedName>
</protein>
<dbReference type="Pfam" id="PF01494">
    <property type="entry name" value="FAD_binding_3"/>
    <property type="match status" value="1"/>
</dbReference>
<comment type="cofactor">
    <cofactor evidence="1">
        <name>FAD</name>
        <dbReference type="ChEBI" id="CHEBI:57692"/>
    </cofactor>
</comment>
<dbReference type="PANTHER" id="PTHR43004:SF19">
    <property type="entry name" value="BINDING MONOOXYGENASE, PUTATIVE (JCVI)-RELATED"/>
    <property type="match status" value="1"/>
</dbReference>
<dbReference type="KEGG" id="ahg:AHOG_05460"/>
<evidence type="ECO:0000256" key="1">
    <source>
        <dbReference type="ARBA" id="ARBA00001974"/>
    </source>
</evidence>
<dbReference type="AlphaFoldDB" id="A0A221VYW0"/>
<evidence type="ECO:0000313" key="4">
    <source>
        <dbReference type="EMBL" id="ASO18745.1"/>
    </source>
</evidence>
<evidence type="ECO:0000256" key="3">
    <source>
        <dbReference type="ARBA" id="ARBA00022827"/>
    </source>
</evidence>
<keyword evidence="4" id="KW-0503">Monooxygenase</keyword>
<dbReference type="Pfam" id="PF21274">
    <property type="entry name" value="Rng_hyd_C"/>
    <property type="match status" value="1"/>
</dbReference>
<evidence type="ECO:0000256" key="2">
    <source>
        <dbReference type="ARBA" id="ARBA00022630"/>
    </source>
</evidence>
<name>A0A221VYW0_9PSEU</name>
<sequence length="537" mass="57656">MRENEVEVLIVGGGPVGLATSIELSRHGVSSVLVEKHESTSIFPKARLVSTRTMEIVRSWGVQPEVEAAGLPRDDSLALGIGPTLTSPDFRREVARIHEDAPQSPTYNYICAQDGFEVILRELAESLPSGDVRFAARMTALDVDEDGATATIAAADGEYQVRARYVVAADGSRSGIRESLGVAVTGPPPLSHMVSVLFDADLGTLLHDRLGALYFVYGEVYCAVESVDNRRRWTLQTGYEPDQGESASDFTHENCVELVRAAVGVADLPVRIVGMLPWTQQAVVAEEFRGGRVFLVGDAAHVATPQGGFGMNCGIQDAHNLAWKLAAVLRGEAGDALLDTYSTERRPVADWTVQESLRNALITIDMMEDRLTMQEAGDIQAHRRRAEGLVLGFHYDSPAVVADGTPAPAPEDPYEIYLPTARPGHRAPHVWLSHQGEQVSTLDMLGTSHTLMSPAGSGWDVAAAEAADRLGVALDVLLISADDPAFPMSPSWAKEYGVGDTGAVLVRPDGHVAWRRAEGVPAADDLVTVLATVLCRG</sequence>
<dbReference type="Proteomes" id="UP000204221">
    <property type="component" value="Chromosome"/>
</dbReference>
<keyword evidence="5" id="KW-1185">Reference proteome</keyword>
<keyword evidence="4" id="KW-0560">Oxidoreductase</keyword>
<dbReference type="SUPFAM" id="SSF51905">
    <property type="entry name" value="FAD/NAD(P)-binding domain"/>
    <property type="match status" value="1"/>
</dbReference>
<gene>
    <name evidence="4" type="primary">tfdB1</name>
    <name evidence="4" type="ORF">AHOG_05460</name>
</gene>
<accession>A0A221VYW0</accession>
<dbReference type="Gene3D" id="3.50.50.60">
    <property type="entry name" value="FAD/NAD(P)-binding domain"/>
    <property type="match status" value="1"/>
</dbReference>
<dbReference type="Gene3D" id="3.40.30.120">
    <property type="match status" value="1"/>
</dbReference>
<dbReference type="InterPro" id="IPR002938">
    <property type="entry name" value="FAD-bd"/>
</dbReference>
<proteinExistence type="predicted"/>
<evidence type="ECO:0000313" key="5">
    <source>
        <dbReference type="Proteomes" id="UP000204221"/>
    </source>
</evidence>
<reference evidence="4 5" key="1">
    <citation type="submission" date="2017-07" db="EMBL/GenBank/DDBJ databases">
        <title>Complete genome sequence of Actinoalloteichus hoggarensis DSM 45943, type strain of Actinoalloteichus hoggarensis.</title>
        <authorList>
            <person name="Ruckert C."/>
            <person name="Nouioui I."/>
            <person name="Willmese J."/>
            <person name="van Wezel G."/>
            <person name="Klenk H.-P."/>
            <person name="Kalinowski J."/>
            <person name="Zotchev S.B."/>
        </authorList>
    </citation>
    <scope>NUCLEOTIDE SEQUENCE [LARGE SCALE GENOMIC DNA]</scope>
    <source>
        <strain evidence="4 5">DSM 45943</strain>
    </source>
</reference>
<dbReference type="RefSeq" id="WP_093944182.1">
    <property type="nucleotide sequence ID" value="NZ_CP022521.1"/>
</dbReference>
<dbReference type="PANTHER" id="PTHR43004">
    <property type="entry name" value="TRK SYSTEM POTASSIUM UPTAKE PROTEIN"/>
    <property type="match status" value="1"/>
</dbReference>
<dbReference type="EMBL" id="CP022521">
    <property type="protein sequence ID" value="ASO18745.1"/>
    <property type="molecule type" value="Genomic_DNA"/>
</dbReference>
<dbReference type="EC" id="1.14.13.20" evidence="4"/>
<organism evidence="4 5">
    <name type="scientific">Actinoalloteichus hoggarensis</name>
    <dbReference type="NCBI Taxonomy" id="1470176"/>
    <lineage>
        <taxon>Bacteria</taxon>
        <taxon>Bacillati</taxon>
        <taxon>Actinomycetota</taxon>
        <taxon>Actinomycetes</taxon>
        <taxon>Pseudonocardiales</taxon>
        <taxon>Pseudonocardiaceae</taxon>
        <taxon>Actinoalloteichus</taxon>
    </lineage>
</organism>
<dbReference type="GO" id="GO:0071949">
    <property type="term" value="F:FAD binding"/>
    <property type="evidence" value="ECO:0007669"/>
    <property type="project" value="InterPro"/>
</dbReference>
<dbReference type="PRINTS" id="PR00420">
    <property type="entry name" value="RNGMNOXGNASE"/>
</dbReference>
<dbReference type="GO" id="GO:0018666">
    <property type="term" value="F:2,4-dichlorophenol 6-monooxygenase activity"/>
    <property type="evidence" value="ECO:0007669"/>
    <property type="project" value="UniProtKB-EC"/>
</dbReference>
<keyword evidence="2" id="KW-0285">Flavoprotein</keyword>
<keyword evidence="3" id="KW-0274">FAD</keyword>
<dbReference type="InterPro" id="IPR050641">
    <property type="entry name" value="RIFMO-like"/>
</dbReference>